<sequence>MSTKLIDNSTREDMVYQTAYWGIRASVGIIFAVYGFQKFDPIWREHLIGFGLPPELQIPIALAETIGGIAMVIGILTRIAGTVFGIILVDAIFHIRWNNGFFIANGGWDYDLALLAMVAFILVVGSGTISVSSRLRKIPSFLR</sequence>
<evidence type="ECO:0000313" key="7">
    <source>
        <dbReference type="EMBL" id="CAE6493350.1"/>
    </source>
</evidence>
<keyword evidence="5 6" id="KW-0472">Membrane</keyword>
<evidence type="ECO:0000256" key="1">
    <source>
        <dbReference type="ARBA" id="ARBA00004651"/>
    </source>
</evidence>
<dbReference type="Pfam" id="PF07681">
    <property type="entry name" value="DoxX"/>
    <property type="match status" value="1"/>
</dbReference>
<proteinExistence type="predicted"/>
<dbReference type="InterPro" id="IPR051907">
    <property type="entry name" value="DoxX-like_oxidoreductase"/>
</dbReference>
<protein>
    <submittedName>
        <fullName evidence="7">DoxX family protein</fullName>
    </submittedName>
</protein>
<reference evidence="7" key="1">
    <citation type="submission" date="2021-02" db="EMBL/GenBank/DDBJ databases">
        <authorList>
            <person name="Han P."/>
        </authorList>
    </citation>
    <scope>NUCLEOTIDE SEQUENCE</scope>
    <source>
        <strain evidence="7">Candidatus Nitrosotenuis uzonensis 5A</strain>
    </source>
</reference>
<dbReference type="InterPro" id="IPR032808">
    <property type="entry name" value="DoxX"/>
</dbReference>
<evidence type="ECO:0000256" key="5">
    <source>
        <dbReference type="ARBA" id="ARBA00023136"/>
    </source>
</evidence>
<dbReference type="RefSeq" id="WP_205099001.1">
    <property type="nucleotide sequence ID" value="NZ_CAJNAQ010000005.1"/>
</dbReference>
<feature type="transmembrane region" description="Helical" evidence="6">
    <location>
        <begin position="18"/>
        <end position="36"/>
    </location>
</feature>
<evidence type="ECO:0000256" key="2">
    <source>
        <dbReference type="ARBA" id="ARBA00022475"/>
    </source>
</evidence>
<comment type="caution">
    <text evidence="7">The sequence shown here is derived from an EMBL/GenBank/DDBJ whole genome shotgun (WGS) entry which is preliminary data.</text>
</comment>
<keyword evidence="2" id="KW-1003">Cell membrane</keyword>
<dbReference type="PANTHER" id="PTHR33452:SF1">
    <property type="entry name" value="INNER MEMBRANE PROTEIN YPHA-RELATED"/>
    <property type="match status" value="1"/>
</dbReference>
<gene>
    <name evidence="7" type="ORF">NUZ5A_50152</name>
</gene>
<feature type="transmembrane region" description="Helical" evidence="6">
    <location>
        <begin position="69"/>
        <end position="93"/>
    </location>
</feature>
<organism evidence="7 8">
    <name type="scientific">Candidatus Nitrosotenuis uzonensis</name>
    <dbReference type="NCBI Taxonomy" id="1407055"/>
    <lineage>
        <taxon>Archaea</taxon>
        <taxon>Nitrososphaerota</taxon>
        <taxon>Candidatus Nitrosotenuis</taxon>
    </lineage>
</organism>
<dbReference type="AlphaFoldDB" id="A0A812F0T6"/>
<evidence type="ECO:0000256" key="6">
    <source>
        <dbReference type="SAM" id="Phobius"/>
    </source>
</evidence>
<dbReference type="EMBL" id="CAJNAQ010000005">
    <property type="protein sequence ID" value="CAE6493350.1"/>
    <property type="molecule type" value="Genomic_DNA"/>
</dbReference>
<comment type="subcellular location">
    <subcellularLocation>
        <location evidence="1">Cell membrane</location>
        <topology evidence="1">Multi-pass membrane protein</topology>
    </subcellularLocation>
</comment>
<evidence type="ECO:0000313" key="8">
    <source>
        <dbReference type="Proteomes" id="UP000655759"/>
    </source>
</evidence>
<name>A0A812F0T6_9ARCH</name>
<accession>A0A812F0T6</accession>
<keyword evidence="3 6" id="KW-0812">Transmembrane</keyword>
<dbReference type="PANTHER" id="PTHR33452">
    <property type="entry name" value="OXIDOREDUCTASE CATD-RELATED"/>
    <property type="match status" value="1"/>
</dbReference>
<feature type="transmembrane region" description="Helical" evidence="6">
    <location>
        <begin position="113"/>
        <end position="133"/>
    </location>
</feature>
<evidence type="ECO:0000256" key="4">
    <source>
        <dbReference type="ARBA" id="ARBA00022989"/>
    </source>
</evidence>
<evidence type="ECO:0000256" key="3">
    <source>
        <dbReference type="ARBA" id="ARBA00022692"/>
    </source>
</evidence>
<dbReference type="GO" id="GO:0005886">
    <property type="term" value="C:plasma membrane"/>
    <property type="evidence" value="ECO:0007669"/>
    <property type="project" value="UniProtKB-SubCell"/>
</dbReference>
<keyword evidence="4 6" id="KW-1133">Transmembrane helix</keyword>
<dbReference type="Proteomes" id="UP000655759">
    <property type="component" value="Unassembled WGS sequence"/>
</dbReference>